<feature type="transmembrane region" description="Helical" evidence="9">
    <location>
        <begin position="186"/>
        <end position="216"/>
    </location>
</feature>
<dbReference type="GeneID" id="6758652"/>
<dbReference type="GO" id="GO:0004930">
    <property type="term" value="F:G protein-coupled receptor activity"/>
    <property type="evidence" value="ECO:0000318"/>
    <property type="project" value="GO_Central"/>
</dbReference>
<evidence type="ECO:0000256" key="5">
    <source>
        <dbReference type="ARBA" id="ARBA00023040"/>
    </source>
</evidence>
<dbReference type="OrthoDB" id="5951059at2759"/>
<evidence type="ECO:0000256" key="4">
    <source>
        <dbReference type="ARBA" id="ARBA00022989"/>
    </source>
</evidence>
<keyword evidence="4 9" id="KW-1133">Transmembrane helix</keyword>
<keyword evidence="8" id="KW-0807">Transducer</keyword>
<protein>
    <recommendedName>
        <fullName evidence="10">G-protein coupled receptors family 1 profile domain-containing protein</fullName>
    </recommendedName>
</protein>
<dbReference type="PROSITE" id="PS50262">
    <property type="entry name" value="G_PROTEIN_RECEP_F1_2"/>
    <property type="match status" value="1"/>
</dbReference>
<dbReference type="Proteomes" id="UP000009022">
    <property type="component" value="Unassembled WGS sequence"/>
</dbReference>
<dbReference type="InterPro" id="IPR017452">
    <property type="entry name" value="GPCR_Rhodpsn_7TM"/>
</dbReference>
<evidence type="ECO:0000256" key="1">
    <source>
        <dbReference type="ARBA" id="ARBA00004651"/>
    </source>
</evidence>
<feature type="transmembrane region" description="Helical" evidence="9">
    <location>
        <begin position="62"/>
        <end position="83"/>
    </location>
</feature>
<reference evidence="11 12" key="1">
    <citation type="journal article" date="2008" name="Nature">
        <title>The Trichoplax genome and the nature of placozoans.</title>
        <authorList>
            <person name="Srivastava M."/>
            <person name="Begovic E."/>
            <person name="Chapman J."/>
            <person name="Putnam N.H."/>
            <person name="Hellsten U."/>
            <person name="Kawashima T."/>
            <person name="Kuo A."/>
            <person name="Mitros T."/>
            <person name="Salamov A."/>
            <person name="Carpenter M.L."/>
            <person name="Signorovitch A.Y."/>
            <person name="Moreno M.A."/>
            <person name="Kamm K."/>
            <person name="Grimwood J."/>
            <person name="Schmutz J."/>
            <person name="Shapiro H."/>
            <person name="Grigoriev I.V."/>
            <person name="Buss L.W."/>
            <person name="Schierwater B."/>
            <person name="Dellaporta S.L."/>
            <person name="Rokhsar D.S."/>
        </authorList>
    </citation>
    <scope>NUCLEOTIDE SEQUENCE [LARGE SCALE GENOMIC DNA]</scope>
    <source>
        <strain evidence="11 12">Grell-BS-1999</strain>
    </source>
</reference>
<dbReference type="Pfam" id="PF00001">
    <property type="entry name" value="7tm_1"/>
    <property type="match status" value="1"/>
</dbReference>
<feature type="transmembrane region" description="Helical" evidence="9">
    <location>
        <begin position="237"/>
        <end position="261"/>
    </location>
</feature>
<sequence length="371" mass="42165">MTSINTTSFANFSNKSNSTLGNPVPPRPLWVMVVWLCVACFITVGNSILLVFIALQKRLRTISNCILISMSLDAILIAVLYLVPRQVLEASTLKKSPLFCNLSLTFGISFFINLNFHMCILSLERYFSVVYPFRYKSLITQRNVIIVLLISWAFSTLAGFIPFMIFFNLSNQVCTNRSNDELAETIYYYIVFIILFYIPLIIIIATYTRIVWIVRTMNRNHLRTKNSIITEKKNKKALLQVSIIVGIFCLCWIPYTTYYLILRLDMNDFLISIWRPLQILAFSNPAISPLLFAYFNADVREAAKDCLIKTSKLNISTSAATDLTSARSSFSKYLHKSRSRELTENRGRLISALPSIPLSASSTSTGKITPV</sequence>
<comment type="subcellular location">
    <subcellularLocation>
        <location evidence="1">Cell membrane</location>
        <topology evidence="1">Multi-pass membrane protein</topology>
    </subcellularLocation>
</comment>
<name>B3SB67_TRIAD</name>
<evidence type="ECO:0000313" key="11">
    <source>
        <dbReference type="EMBL" id="EDV20110.1"/>
    </source>
</evidence>
<feature type="transmembrane region" description="Helical" evidence="9">
    <location>
        <begin position="144"/>
        <end position="166"/>
    </location>
</feature>
<dbReference type="PANTHER" id="PTHR24249:SF372">
    <property type="entry name" value="G-PROTEIN COUPLED RECEPTORS FAMILY 1 PROFILE DOMAIN-CONTAINING PROTEIN"/>
    <property type="match status" value="1"/>
</dbReference>
<evidence type="ECO:0000256" key="7">
    <source>
        <dbReference type="ARBA" id="ARBA00023170"/>
    </source>
</evidence>
<evidence type="ECO:0000256" key="9">
    <source>
        <dbReference type="SAM" id="Phobius"/>
    </source>
</evidence>
<feature type="transmembrane region" description="Helical" evidence="9">
    <location>
        <begin position="273"/>
        <end position="295"/>
    </location>
</feature>
<dbReference type="InterPro" id="IPR050569">
    <property type="entry name" value="TAAR"/>
</dbReference>
<dbReference type="GO" id="GO:0005886">
    <property type="term" value="C:plasma membrane"/>
    <property type="evidence" value="ECO:0000318"/>
    <property type="project" value="GO_Central"/>
</dbReference>
<dbReference type="PhylomeDB" id="B3SB67"/>
<organism evidence="11 12">
    <name type="scientific">Trichoplax adhaerens</name>
    <name type="common">Trichoplax reptans</name>
    <dbReference type="NCBI Taxonomy" id="10228"/>
    <lineage>
        <taxon>Eukaryota</taxon>
        <taxon>Metazoa</taxon>
        <taxon>Placozoa</taxon>
        <taxon>Uniplacotomia</taxon>
        <taxon>Trichoplacea</taxon>
        <taxon>Trichoplacidae</taxon>
        <taxon>Trichoplax</taxon>
    </lineage>
</organism>
<keyword evidence="12" id="KW-1185">Reference proteome</keyword>
<dbReference type="PANTHER" id="PTHR24249">
    <property type="entry name" value="HISTAMINE RECEPTOR-RELATED G-PROTEIN COUPLED RECEPTOR"/>
    <property type="match status" value="1"/>
</dbReference>
<evidence type="ECO:0000259" key="10">
    <source>
        <dbReference type="PROSITE" id="PS50262"/>
    </source>
</evidence>
<proteinExistence type="predicted"/>
<evidence type="ECO:0000256" key="6">
    <source>
        <dbReference type="ARBA" id="ARBA00023136"/>
    </source>
</evidence>
<dbReference type="STRING" id="10228.B3SB67"/>
<feature type="transmembrane region" description="Helical" evidence="9">
    <location>
        <begin position="29"/>
        <end position="55"/>
    </location>
</feature>
<dbReference type="SUPFAM" id="SSF81321">
    <property type="entry name" value="Family A G protein-coupled receptor-like"/>
    <property type="match status" value="1"/>
</dbReference>
<keyword evidence="7" id="KW-0675">Receptor</keyword>
<evidence type="ECO:0000256" key="8">
    <source>
        <dbReference type="ARBA" id="ARBA00023224"/>
    </source>
</evidence>
<dbReference type="GO" id="GO:0007186">
    <property type="term" value="P:G protein-coupled receptor signaling pathway"/>
    <property type="evidence" value="ECO:0000318"/>
    <property type="project" value="GO_Central"/>
</dbReference>
<dbReference type="FunCoup" id="B3SB67">
    <property type="interactions" value="100"/>
</dbReference>
<dbReference type="InParanoid" id="B3SB67"/>
<dbReference type="PRINTS" id="PR00237">
    <property type="entry name" value="GPCRRHODOPSN"/>
</dbReference>
<dbReference type="CTD" id="6758652"/>
<accession>B3SB67</accession>
<dbReference type="KEGG" id="tad:TRIADDRAFT_61508"/>
<dbReference type="Gene3D" id="1.20.1070.10">
    <property type="entry name" value="Rhodopsin 7-helix transmembrane proteins"/>
    <property type="match status" value="1"/>
</dbReference>
<dbReference type="InterPro" id="IPR000276">
    <property type="entry name" value="GPCR_Rhodpsn"/>
</dbReference>
<evidence type="ECO:0000313" key="12">
    <source>
        <dbReference type="Proteomes" id="UP000009022"/>
    </source>
</evidence>
<dbReference type="eggNOG" id="KOG3656">
    <property type="taxonomic scope" value="Eukaryota"/>
</dbReference>
<gene>
    <name evidence="11" type="ORF">TRIADDRAFT_61508</name>
</gene>
<dbReference type="HOGENOM" id="CLU_009579_5_0_1"/>
<keyword evidence="5" id="KW-0297">G-protein coupled receptor</keyword>
<dbReference type="RefSeq" id="XP_002117494.1">
    <property type="nucleotide sequence ID" value="XM_002117458.1"/>
</dbReference>
<evidence type="ECO:0000256" key="2">
    <source>
        <dbReference type="ARBA" id="ARBA00022475"/>
    </source>
</evidence>
<keyword evidence="3 9" id="KW-0812">Transmembrane</keyword>
<keyword evidence="6 9" id="KW-0472">Membrane</keyword>
<dbReference type="AlphaFoldDB" id="B3SB67"/>
<keyword evidence="2" id="KW-1003">Cell membrane</keyword>
<feature type="domain" description="G-protein coupled receptors family 1 profile" evidence="10">
    <location>
        <begin position="45"/>
        <end position="292"/>
    </location>
</feature>
<feature type="transmembrane region" description="Helical" evidence="9">
    <location>
        <begin position="103"/>
        <end position="123"/>
    </location>
</feature>
<evidence type="ECO:0000256" key="3">
    <source>
        <dbReference type="ARBA" id="ARBA00022692"/>
    </source>
</evidence>
<dbReference type="EMBL" id="DS985263">
    <property type="protein sequence ID" value="EDV20110.1"/>
    <property type="molecule type" value="Genomic_DNA"/>
</dbReference>